<dbReference type="GO" id="GO:0005739">
    <property type="term" value="C:mitochondrion"/>
    <property type="evidence" value="ECO:0007669"/>
    <property type="project" value="TreeGrafter"/>
</dbReference>
<feature type="repeat" description="Solcar" evidence="5">
    <location>
        <begin position="244"/>
        <end position="327"/>
    </location>
</feature>
<evidence type="ECO:0000256" key="1">
    <source>
        <dbReference type="ARBA" id="ARBA00004141"/>
    </source>
</evidence>
<proteinExistence type="inferred from homology"/>
<name>A0AAD5XBU3_9FUNG</name>
<keyword evidence="8" id="KW-1185">Reference proteome</keyword>
<dbReference type="EMBL" id="JADGJH010001311">
    <property type="protein sequence ID" value="KAJ3115157.1"/>
    <property type="molecule type" value="Genomic_DNA"/>
</dbReference>
<evidence type="ECO:0000313" key="7">
    <source>
        <dbReference type="EMBL" id="KAJ3115157.1"/>
    </source>
</evidence>
<dbReference type="Pfam" id="PF00153">
    <property type="entry name" value="Mito_carr"/>
    <property type="match status" value="1"/>
</dbReference>
<evidence type="ECO:0000256" key="4">
    <source>
        <dbReference type="ARBA" id="ARBA00023136"/>
    </source>
</evidence>
<dbReference type="InterPro" id="IPR053042">
    <property type="entry name" value="Mito_GTP/GDP_Carrier"/>
</dbReference>
<dbReference type="InterPro" id="IPR018108">
    <property type="entry name" value="MCP_transmembrane"/>
</dbReference>
<protein>
    <recommendedName>
        <fullName evidence="9">Mitochondrial carrier protein</fullName>
    </recommendedName>
</protein>
<evidence type="ECO:0000256" key="3">
    <source>
        <dbReference type="ARBA" id="ARBA00022989"/>
    </source>
</evidence>
<comment type="caution">
    <text evidence="7">The sequence shown here is derived from an EMBL/GenBank/DDBJ whole genome shotgun (WGS) entry which is preliminary data.</text>
</comment>
<comment type="subcellular location">
    <subcellularLocation>
        <location evidence="1">Membrane</location>
        <topology evidence="1">Multi-pass membrane protein</topology>
    </subcellularLocation>
</comment>
<evidence type="ECO:0000256" key="6">
    <source>
        <dbReference type="RuleBase" id="RU000488"/>
    </source>
</evidence>
<comment type="similarity">
    <text evidence="6">Belongs to the mitochondrial carrier (TC 2.A.29) family.</text>
</comment>
<evidence type="ECO:0000256" key="5">
    <source>
        <dbReference type="PROSITE-ProRule" id="PRU00282"/>
    </source>
</evidence>
<dbReference type="GO" id="GO:0001409">
    <property type="term" value="F:guanine nucleotide transmembrane transporter activity"/>
    <property type="evidence" value="ECO:0007669"/>
    <property type="project" value="TreeGrafter"/>
</dbReference>
<sequence>MSSTQQKHNNGIAGAAAAGFLELTLFHPMDTIGKRLINDRTRGNLDKAAQLPIRSIIFKNAAGSGIRKEIASLYPAFGFALLYKVLQRSLQFGIHPIINSHLRANFEGTVREKFGKRWTRSVIAGTGGMFIGCSEVLLLPLDALKVKAQTGVKVFETTSQTNWVSLDSRQQNQTMLQRKISSQKMNAKNLIQNPRLLLNLYRGGMWTAARNSIGCFALFGTSTFVKDNVYNLYDLNTTSSATIPQLFTASLVGACASILVAAPLDVIKVRMQATSLNASSVSGIKILTDLIANEGVAGLLKGTIPKLLSSAPKVTFSFTVAQWIAEILNSR</sequence>
<dbReference type="SUPFAM" id="SSF103506">
    <property type="entry name" value="Mitochondrial carrier"/>
    <property type="match status" value="1"/>
</dbReference>
<keyword evidence="3" id="KW-1133">Transmembrane helix</keyword>
<keyword evidence="4 5" id="KW-0472">Membrane</keyword>
<evidence type="ECO:0008006" key="9">
    <source>
        <dbReference type="Google" id="ProtNLM"/>
    </source>
</evidence>
<gene>
    <name evidence="7" type="ORF">HK100_001448</name>
</gene>
<reference evidence="7" key="1">
    <citation type="submission" date="2020-05" db="EMBL/GenBank/DDBJ databases">
        <title>Phylogenomic resolution of chytrid fungi.</title>
        <authorList>
            <person name="Stajich J.E."/>
            <person name="Amses K."/>
            <person name="Simmons R."/>
            <person name="Seto K."/>
            <person name="Myers J."/>
            <person name="Bonds A."/>
            <person name="Quandt C.A."/>
            <person name="Barry K."/>
            <person name="Liu P."/>
            <person name="Grigoriev I."/>
            <person name="Longcore J.E."/>
            <person name="James T.Y."/>
        </authorList>
    </citation>
    <scope>NUCLEOTIDE SEQUENCE</scope>
    <source>
        <strain evidence="7">JEL0513</strain>
    </source>
</reference>
<organism evidence="7 8">
    <name type="scientific">Physocladia obscura</name>
    <dbReference type="NCBI Taxonomy" id="109957"/>
    <lineage>
        <taxon>Eukaryota</taxon>
        <taxon>Fungi</taxon>
        <taxon>Fungi incertae sedis</taxon>
        <taxon>Chytridiomycota</taxon>
        <taxon>Chytridiomycota incertae sedis</taxon>
        <taxon>Chytridiomycetes</taxon>
        <taxon>Chytridiales</taxon>
        <taxon>Chytriomycetaceae</taxon>
        <taxon>Physocladia</taxon>
    </lineage>
</organism>
<dbReference type="Proteomes" id="UP001211907">
    <property type="component" value="Unassembled WGS sequence"/>
</dbReference>
<evidence type="ECO:0000256" key="2">
    <source>
        <dbReference type="ARBA" id="ARBA00022692"/>
    </source>
</evidence>
<dbReference type="PROSITE" id="PS50920">
    <property type="entry name" value="SOLCAR"/>
    <property type="match status" value="1"/>
</dbReference>
<keyword evidence="2 5" id="KW-0812">Transmembrane</keyword>
<dbReference type="Gene3D" id="1.50.40.10">
    <property type="entry name" value="Mitochondrial carrier domain"/>
    <property type="match status" value="1"/>
</dbReference>
<dbReference type="InterPro" id="IPR023395">
    <property type="entry name" value="MCP_dom_sf"/>
</dbReference>
<dbReference type="AlphaFoldDB" id="A0AAD5XBU3"/>
<dbReference type="GO" id="GO:0016020">
    <property type="term" value="C:membrane"/>
    <property type="evidence" value="ECO:0007669"/>
    <property type="project" value="UniProtKB-SubCell"/>
</dbReference>
<dbReference type="PANTHER" id="PTHR46974">
    <property type="entry name" value="MITOCHONDRIAL GTP/GDP CARRIER PROTEIN 1"/>
    <property type="match status" value="1"/>
</dbReference>
<accession>A0AAD5XBU3</accession>
<evidence type="ECO:0000313" key="8">
    <source>
        <dbReference type="Proteomes" id="UP001211907"/>
    </source>
</evidence>
<keyword evidence="6" id="KW-0813">Transport</keyword>
<dbReference type="PANTHER" id="PTHR46974:SF1">
    <property type="entry name" value="MITOCHONDRIAL GTP_GDP CARRIER PROTEIN 1"/>
    <property type="match status" value="1"/>
</dbReference>